<dbReference type="SUPFAM" id="SSF50182">
    <property type="entry name" value="Sm-like ribonucleoproteins"/>
    <property type="match status" value="1"/>
</dbReference>
<reference evidence="1" key="1">
    <citation type="submission" date="2024-02" db="EMBL/GenBank/DDBJ databases">
        <title>Tomenella chthoni gen. nov. sp. nov., a member of the family Jonesiaceae isolated from bat guano.</title>
        <authorList>
            <person name="Miller S.L."/>
            <person name="King J."/>
            <person name="Sankaranarayanan K."/>
            <person name="Lawson P.A."/>
        </authorList>
    </citation>
    <scope>NUCLEOTIDE SEQUENCE</scope>
    <source>
        <strain evidence="1">BS-20</strain>
    </source>
</reference>
<proteinExistence type="predicted"/>
<dbReference type="EMBL" id="CP146203">
    <property type="protein sequence ID" value="XBH21603.1"/>
    <property type="molecule type" value="Genomic_DNA"/>
</dbReference>
<dbReference type="AlphaFoldDB" id="A0AAU7DWL0"/>
<name>A0AAU7DWL0_9MICO</name>
<accession>A0AAU7DWL0</accession>
<organism evidence="1">
    <name type="scientific">Jonesiaceae bacterium BS-20</name>
    <dbReference type="NCBI Taxonomy" id="3120821"/>
    <lineage>
        <taxon>Bacteria</taxon>
        <taxon>Bacillati</taxon>
        <taxon>Actinomycetota</taxon>
        <taxon>Actinomycetes</taxon>
        <taxon>Micrococcales</taxon>
        <taxon>Jonesiaceae</taxon>
    </lineage>
</organism>
<dbReference type="InterPro" id="IPR010920">
    <property type="entry name" value="LSM_dom_sf"/>
</dbReference>
<sequence>MRQQPGTKVVLSLIDGKTISGRVVRCWRWRTLRLHKGEAWTPEGKIPALGTMLIPYRSIIMLQVDDND</sequence>
<protein>
    <submittedName>
        <fullName evidence="1">Uncharacterized protein</fullName>
    </submittedName>
</protein>
<evidence type="ECO:0000313" key="1">
    <source>
        <dbReference type="EMBL" id="XBH21603.1"/>
    </source>
</evidence>
<gene>
    <name evidence="1" type="ORF">V5R04_15565</name>
</gene>